<protein>
    <submittedName>
        <fullName evidence="1">Uncharacterized protein</fullName>
    </submittedName>
</protein>
<keyword evidence="2" id="KW-1185">Reference proteome</keyword>
<dbReference type="Proteomes" id="UP001231649">
    <property type="component" value="Chromosome 32"/>
</dbReference>
<evidence type="ECO:0000313" key="2">
    <source>
        <dbReference type="Proteomes" id="UP001231649"/>
    </source>
</evidence>
<name>A0ACC2Q111_9NEOP</name>
<accession>A0ACC2Q111</accession>
<organism evidence="1 2">
    <name type="scientific">Mythimna loreyi</name>
    <dbReference type="NCBI Taxonomy" id="667449"/>
    <lineage>
        <taxon>Eukaryota</taxon>
        <taxon>Metazoa</taxon>
        <taxon>Ecdysozoa</taxon>
        <taxon>Arthropoda</taxon>
        <taxon>Hexapoda</taxon>
        <taxon>Insecta</taxon>
        <taxon>Pterygota</taxon>
        <taxon>Neoptera</taxon>
        <taxon>Endopterygota</taxon>
        <taxon>Lepidoptera</taxon>
        <taxon>Glossata</taxon>
        <taxon>Ditrysia</taxon>
        <taxon>Noctuoidea</taxon>
        <taxon>Noctuidae</taxon>
        <taxon>Noctuinae</taxon>
        <taxon>Hadenini</taxon>
        <taxon>Mythimna</taxon>
    </lineage>
</organism>
<proteinExistence type="predicted"/>
<comment type="caution">
    <text evidence="1">The sequence shown here is derived from an EMBL/GenBank/DDBJ whole genome shotgun (WGS) entry which is preliminary data.</text>
</comment>
<gene>
    <name evidence="1" type="ORF">PYW08_012939</name>
</gene>
<dbReference type="EMBL" id="CM056808">
    <property type="protein sequence ID" value="KAJ8704215.1"/>
    <property type="molecule type" value="Genomic_DNA"/>
</dbReference>
<evidence type="ECO:0000313" key="1">
    <source>
        <dbReference type="EMBL" id="KAJ8704215.1"/>
    </source>
</evidence>
<reference evidence="1" key="1">
    <citation type="submission" date="2023-03" db="EMBL/GenBank/DDBJ databases">
        <title>Chromosome-level genomes of two armyworms, Mythimna separata and Mythimna loreyi, provide insights into the biosynthesis and reception of sex pheromones.</title>
        <authorList>
            <person name="Zhao H."/>
        </authorList>
    </citation>
    <scope>NUCLEOTIDE SEQUENCE</scope>
    <source>
        <strain evidence="1">BeijingLab</strain>
    </source>
</reference>
<sequence>MRRTPPQSPAMSTASDSDTLQVRNTTISVTGSAPNLNIRDANVRSRNKRKREDEMVGFMQEIRDLLQTATAQSEDKFKSLQDSMNEIKAQNLELKTSLAFVTKKYDDIIIKVNELDRERKTDHAYINQLESKVENLERTLCLTKIEIRNIPKREDENKEDLHGIVSETAKVLGMPVEQHDIKDIFRLNKKTGGSSIIVDFVSVSVKENILHEVRNFNRKNAQTKLNTSHINIPGESRSIFISEILTMKAQRLFYLARKFASEKGFKFCWTSFGKVFLRQKEGDQYIHIKSEADLKLTAPQ</sequence>